<evidence type="ECO:0000259" key="1">
    <source>
        <dbReference type="Pfam" id="PF12697"/>
    </source>
</evidence>
<dbReference type="InterPro" id="IPR000073">
    <property type="entry name" value="AB_hydrolase_1"/>
</dbReference>
<evidence type="ECO:0000313" key="2">
    <source>
        <dbReference type="EMBL" id="SEH01647.1"/>
    </source>
</evidence>
<dbReference type="RefSeq" id="WP_103962728.1">
    <property type="nucleotide sequence ID" value="NZ_FNVT01000021.1"/>
</dbReference>
<gene>
    <name evidence="2" type="ORF">SAMN05444920_12195</name>
</gene>
<dbReference type="Pfam" id="PF12697">
    <property type="entry name" value="Abhydrolase_6"/>
    <property type="match status" value="1"/>
</dbReference>
<sequence>MPTTLHGSGPVHYRKEGAGPGLVMVHGTGGDAVSNYAHLVPGLADVRTVITPDYAGSGLTADPGGDLTLDLLAGQVAAAFEEPSDLVGFSLGAAVAAKVAAERPELVRRLVLIAGWTHLADSRLELGLRTWARLAATDPESFAAYGPLMAFGPEFVSAAGADTLMVGEPPKGTLRQIELDLRVDLRELLPKITAPTLVVGSTRDYLIPVEHARALHAALPGSEYAELDSGHVVLHERPAEITALIRDFIGVRDLIGSGTS</sequence>
<dbReference type="GO" id="GO:0003824">
    <property type="term" value="F:catalytic activity"/>
    <property type="evidence" value="ECO:0007669"/>
    <property type="project" value="UniProtKB-ARBA"/>
</dbReference>
<dbReference type="Gene3D" id="3.40.50.1820">
    <property type="entry name" value="alpha/beta hydrolase"/>
    <property type="match status" value="1"/>
</dbReference>
<evidence type="ECO:0000313" key="3">
    <source>
        <dbReference type="Proteomes" id="UP000236732"/>
    </source>
</evidence>
<dbReference type="OrthoDB" id="3866834at2"/>
<dbReference type="EMBL" id="FNVT01000021">
    <property type="protein sequence ID" value="SEH01647.1"/>
    <property type="molecule type" value="Genomic_DNA"/>
</dbReference>
<reference evidence="2 3" key="1">
    <citation type="submission" date="2016-10" db="EMBL/GenBank/DDBJ databases">
        <authorList>
            <person name="de Groot N.N."/>
        </authorList>
    </citation>
    <scope>NUCLEOTIDE SEQUENCE [LARGE SCALE GENOMIC DNA]</scope>
    <source>
        <strain evidence="2 3">CGMCC 4.7037</strain>
    </source>
</reference>
<dbReference type="PANTHER" id="PTHR43798:SF24">
    <property type="entry name" value="CIS-3-ALKYL-4-ALKYLOXETAN-2-ONE DECARBOXYLASE"/>
    <property type="match status" value="1"/>
</dbReference>
<dbReference type="PANTHER" id="PTHR43798">
    <property type="entry name" value="MONOACYLGLYCEROL LIPASE"/>
    <property type="match status" value="1"/>
</dbReference>
<dbReference type="InterPro" id="IPR050266">
    <property type="entry name" value="AB_hydrolase_sf"/>
</dbReference>
<dbReference type="AlphaFoldDB" id="A0A1H6EUT4"/>
<keyword evidence="3" id="KW-1185">Reference proteome</keyword>
<organism evidence="2 3">
    <name type="scientific">Nonomuraea solani</name>
    <dbReference type="NCBI Taxonomy" id="1144553"/>
    <lineage>
        <taxon>Bacteria</taxon>
        <taxon>Bacillati</taxon>
        <taxon>Actinomycetota</taxon>
        <taxon>Actinomycetes</taxon>
        <taxon>Streptosporangiales</taxon>
        <taxon>Streptosporangiaceae</taxon>
        <taxon>Nonomuraea</taxon>
    </lineage>
</organism>
<accession>A0A1H6EUT4</accession>
<dbReference type="GO" id="GO:0016020">
    <property type="term" value="C:membrane"/>
    <property type="evidence" value="ECO:0007669"/>
    <property type="project" value="TreeGrafter"/>
</dbReference>
<protein>
    <submittedName>
        <fullName evidence="2">Pimeloyl-ACP methyl ester carboxylesterase</fullName>
    </submittedName>
</protein>
<name>A0A1H6EUT4_9ACTN</name>
<dbReference type="InterPro" id="IPR029058">
    <property type="entry name" value="AB_hydrolase_fold"/>
</dbReference>
<dbReference type="SUPFAM" id="SSF53474">
    <property type="entry name" value="alpha/beta-Hydrolases"/>
    <property type="match status" value="1"/>
</dbReference>
<dbReference type="Proteomes" id="UP000236732">
    <property type="component" value="Unassembled WGS sequence"/>
</dbReference>
<proteinExistence type="predicted"/>
<feature type="domain" description="AB hydrolase-1" evidence="1">
    <location>
        <begin position="22"/>
        <end position="242"/>
    </location>
</feature>
<dbReference type="PRINTS" id="PR00111">
    <property type="entry name" value="ABHYDROLASE"/>
</dbReference>